<sequence length="377" mass="40723">MESDTLGDRIKSWRLRRGMSQQDLADRMSRSKSWIQKLEGSERHSDPRLSVLREVSQALGVSLPVLMGSRHDRDEAPGRSLREIDESVACAPLSTPMDADLAPIRKQVRWAHHAYANAQYVQLAAALPDLITAVHEARCASALKSDVYRLVTYTAFKHGAIHLAGRAADRSLESATDRESKLLAVEAYALAFSRIPESAAAAAALVTAVSERWRDLDSSPLYGAALLQGAVAAAAATDGHRALALLARAESTAEQQNGADSGGTGFGATNVRLHYVDVYARLGKYGKSRDLAQSLLDSPALKELSRERQAHFRLDLALLIANDQPASACAHLLEVSRTAPAQLLHPDATNLMRTLMNAGPVSGDFERLCTTILGSET</sequence>
<dbReference type="Gene3D" id="1.10.260.40">
    <property type="entry name" value="lambda repressor-like DNA-binding domains"/>
    <property type="match status" value="1"/>
</dbReference>
<dbReference type="GO" id="GO:0003677">
    <property type="term" value="F:DNA binding"/>
    <property type="evidence" value="ECO:0007669"/>
    <property type="project" value="InterPro"/>
</dbReference>
<proteinExistence type="predicted"/>
<dbReference type="Pfam" id="PF13560">
    <property type="entry name" value="HTH_31"/>
    <property type="match status" value="1"/>
</dbReference>
<dbReference type="RefSeq" id="WP_305112612.1">
    <property type="nucleotide sequence ID" value="NZ_JAUTIX010000008.1"/>
</dbReference>
<reference evidence="2" key="1">
    <citation type="submission" date="2023-08" db="EMBL/GenBank/DDBJ databases">
        <title>The draft genome of Tsukamurella strandjordii strain 050030.</title>
        <authorList>
            <person name="Zhao F."/>
            <person name="Feng Y."/>
            <person name="Zong Z."/>
        </authorList>
    </citation>
    <scope>NUCLEOTIDE SEQUENCE</scope>
    <source>
        <strain evidence="2">050030</strain>
    </source>
</reference>
<dbReference type="PROSITE" id="PS50943">
    <property type="entry name" value="HTH_CROC1"/>
    <property type="match status" value="1"/>
</dbReference>
<evidence type="ECO:0000259" key="1">
    <source>
        <dbReference type="PROSITE" id="PS50943"/>
    </source>
</evidence>
<evidence type="ECO:0000313" key="3">
    <source>
        <dbReference type="Proteomes" id="UP001178281"/>
    </source>
</evidence>
<dbReference type="AlphaFoldDB" id="A0AA90SSS9"/>
<dbReference type="InterPro" id="IPR010982">
    <property type="entry name" value="Lambda_DNA-bd_dom_sf"/>
</dbReference>
<dbReference type="SMART" id="SM00530">
    <property type="entry name" value="HTH_XRE"/>
    <property type="match status" value="1"/>
</dbReference>
<evidence type="ECO:0000313" key="2">
    <source>
        <dbReference type="EMBL" id="MDP0400161.1"/>
    </source>
</evidence>
<dbReference type="SUPFAM" id="SSF47413">
    <property type="entry name" value="lambda repressor-like DNA-binding domains"/>
    <property type="match status" value="1"/>
</dbReference>
<keyword evidence="3" id="KW-1185">Reference proteome</keyword>
<gene>
    <name evidence="2" type="ORF">Q7X28_19770</name>
</gene>
<dbReference type="Proteomes" id="UP001178281">
    <property type="component" value="Unassembled WGS sequence"/>
</dbReference>
<dbReference type="EMBL" id="JAUTIX010000008">
    <property type="protein sequence ID" value="MDP0400161.1"/>
    <property type="molecule type" value="Genomic_DNA"/>
</dbReference>
<comment type="caution">
    <text evidence="2">The sequence shown here is derived from an EMBL/GenBank/DDBJ whole genome shotgun (WGS) entry which is preliminary data.</text>
</comment>
<name>A0AA90SSS9_9ACTN</name>
<dbReference type="CDD" id="cd00093">
    <property type="entry name" value="HTH_XRE"/>
    <property type="match status" value="1"/>
</dbReference>
<accession>A0AA90SSS9</accession>
<dbReference type="InterPro" id="IPR001387">
    <property type="entry name" value="Cro/C1-type_HTH"/>
</dbReference>
<protein>
    <submittedName>
        <fullName evidence="2">Helix-turn-helix transcriptional regulator</fullName>
    </submittedName>
</protein>
<feature type="domain" description="HTH cro/C1-type" evidence="1">
    <location>
        <begin position="10"/>
        <end position="66"/>
    </location>
</feature>
<organism evidence="2 3">
    <name type="scientific">Tsukamurella strandjordii</name>
    <dbReference type="NCBI Taxonomy" id="147577"/>
    <lineage>
        <taxon>Bacteria</taxon>
        <taxon>Bacillati</taxon>
        <taxon>Actinomycetota</taxon>
        <taxon>Actinomycetes</taxon>
        <taxon>Mycobacteriales</taxon>
        <taxon>Tsukamurellaceae</taxon>
        <taxon>Tsukamurella</taxon>
    </lineage>
</organism>